<keyword evidence="6 12" id="KW-0479">Metal-binding</keyword>
<dbReference type="EMBL" id="JAYMYR010000004">
    <property type="protein sequence ID" value="KAK7368264.1"/>
    <property type="molecule type" value="Genomic_DNA"/>
</dbReference>
<evidence type="ECO:0000256" key="7">
    <source>
        <dbReference type="ARBA" id="ARBA00022989"/>
    </source>
</evidence>
<dbReference type="Proteomes" id="UP001374584">
    <property type="component" value="Unassembled WGS sequence"/>
</dbReference>
<comment type="similarity">
    <text evidence="3 13">Belongs to the cytochrome P450 family.</text>
</comment>
<comment type="subcellular location">
    <subcellularLocation>
        <location evidence="2">Membrane</location>
        <topology evidence="2">Single-pass membrane protein</topology>
    </subcellularLocation>
</comment>
<evidence type="ECO:0000256" key="4">
    <source>
        <dbReference type="ARBA" id="ARBA00022617"/>
    </source>
</evidence>
<keyword evidence="9 12" id="KW-0408">Iron</keyword>
<evidence type="ECO:0000256" key="5">
    <source>
        <dbReference type="ARBA" id="ARBA00022692"/>
    </source>
</evidence>
<keyword evidence="4 12" id="KW-0349">Heme</keyword>
<feature type="binding site" description="axial binding residue" evidence="12">
    <location>
        <position position="487"/>
    </location>
    <ligand>
        <name>heme</name>
        <dbReference type="ChEBI" id="CHEBI:30413"/>
    </ligand>
    <ligandPart>
        <name>Fe</name>
        <dbReference type="ChEBI" id="CHEBI:18248"/>
    </ligandPart>
</feature>
<evidence type="ECO:0000256" key="12">
    <source>
        <dbReference type="PIRSR" id="PIRSR602401-1"/>
    </source>
</evidence>
<evidence type="ECO:0000313" key="15">
    <source>
        <dbReference type="Proteomes" id="UP001374584"/>
    </source>
</evidence>
<evidence type="ECO:0000256" key="13">
    <source>
        <dbReference type="RuleBase" id="RU000461"/>
    </source>
</evidence>
<dbReference type="PANTHER" id="PTHR24298:SF800">
    <property type="entry name" value="CYTOCHROME P450 89A2-RELATED"/>
    <property type="match status" value="1"/>
</dbReference>
<evidence type="ECO:0000313" key="14">
    <source>
        <dbReference type="EMBL" id="KAK7368264.1"/>
    </source>
</evidence>
<keyword evidence="15" id="KW-1185">Reference proteome</keyword>
<keyword evidence="8 13" id="KW-0560">Oxidoreductase</keyword>
<evidence type="ECO:0000256" key="3">
    <source>
        <dbReference type="ARBA" id="ARBA00010617"/>
    </source>
</evidence>
<name>A0AAN9N7V1_PHACN</name>
<dbReference type="FunFam" id="1.10.630.10:FF:000012">
    <property type="entry name" value="Cytochrome P450 family protein"/>
    <property type="match status" value="1"/>
</dbReference>
<dbReference type="PRINTS" id="PR00463">
    <property type="entry name" value="EP450I"/>
</dbReference>
<comment type="cofactor">
    <cofactor evidence="1 12">
        <name>heme</name>
        <dbReference type="ChEBI" id="CHEBI:30413"/>
    </cofactor>
</comment>
<dbReference type="AlphaFoldDB" id="A0AAN9N7V1"/>
<dbReference type="PANTHER" id="PTHR24298">
    <property type="entry name" value="FLAVONOID 3'-MONOOXYGENASE-RELATED"/>
    <property type="match status" value="1"/>
</dbReference>
<evidence type="ECO:0000256" key="1">
    <source>
        <dbReference type="ARBA" id="ARBA00001971"/>
    </source>
</evidence>
<keyword evidence="11" id="KW-0472">Membrane</keyword>
<evidence type="ECO:0000256" key="11">
    <source>
        <dbReference type="ARBA" id="ARBA00023136"/>
    </source>
</evidence>
<keyword evidence="10 13" id="KW-0503">Monooxygenase</keyword>
<dbReference type="CDD" id="cd11075">
    <property type="entry name" value="CYP77_89"/>
    <property type="match status" value="1"/>
</dbReference>
<dbReference type="GO" id="GO:0020037">
    <property type="term" value="F:heme binding"/>
    <property type="evidence" value="ECO:0007669"/>
    <property type="project" value="InterPro"/>
</dbReference>
<accession>A0AAN9N7V1</accession>
<evidence type="ECO:0000256" key="6">
    <source>
        <dbReference type="ARBA" id="ARBA00022723"/>
    </source>
</evidence>
<evidence type="ECO:0008006" key="16">
    <source>
        <dbReference type="Google" id="ProtNLM"/>
    </source>
</evidence>
<proteinExistence type="inferred from homology"/>
<reference evidence="14 15" key="1">
    <citation type="submission" date="2024-01" db="EMBL/GenBank/DDBJ databases">
        <title>The genomes of 5 underutilized Papilionoideae crops provide insights into root nodulation and disease resistanc.</title>
        <authorList>
            <person name="Jiang F."/>
        </authorList>
    </citation>
    <scope>NUCLEOTIDE SEQUENCE [LARGE SCALE GENOMIC DNA]</scope>
    <source>
        <strain evidence="14">JINMINGXINNONG_FW02</strain>
        <tissue evidence="14">Leaves</tissue>
    </source>
</reference>
<comment type="caution">
    <text evidence="14">The sequence shown here is derived from an EMBL/GenBank/DDBJ whole genome shotgun (WGS) entry which is preliminary data.</text>
</comment>
<dbReference type="InterPro" id="IPR036396">
    <property type="entry name" value="Cyt_P450_sf"/>
</dbReference>
<dbReference type="InterPro" id="IPR051103">
    <property type="entry name" value="Plant_metabolite_P450s"/>
</dbReference>
<dbReference type="Pfam" id="PF00067">
    <property type="entry name" value="p450"/>
    <property type="match status" value="1"/>
</dbReference>
<keyword evidence="7" id="KW-1133">Transmembrane helix</keyword>
<evidence type="ECO:0000256" key="10">
    <source>
        <dbReference type="ARBA" id="ARBA00023033"/>
    </source>
</evidence>
<dbReference type="GO" id="GO:0016020">
    <property type="term" value="C:membrane"/>
    <property type="evidence" value="ECO:0007669"/>
    <property type="project" value="UniProtKB-SubCell"/>
</dbReference>
<sequence>MLKKKKKVLRTEEFRLRCILVFRPFVVEVGLTHQQQPSHRLFKPLMEPWFFIILSLSVCVLIRRFFSLHNKPTTPPGPSHIPIISNILWLTKSFQIEPILPTLHAKYGPILTLHIATTPVVFIRDRFLAHQALVQNASLFSDRPKALAATKIITTHQHNISSASYGATWRTLRRNLTSQMLHHSRVKSFSGIRNWVLHTLLNHLKSHSETNNSVRIIDHFRYSMFCLLVFMCFGERLDDGKVRDIERVQRQMLLRVKSFNILNFWPRVTRVLFRKLWEELLRLRTEQEDVLVPLIRARKQKHKQGKEEGVVSYIDTLLDLQLPEEKRKLNEEELVTLCNEFLNAGTDTTSTALQWIMANLVKYPHVQERLVDEIREVLGEREEREVKEEELQKLGYLKCVILEGLRRHPPGHFVLPHAVTESVVFNDYLIPKNGTVNFMVAEMGWDPKVWEDPMAFKPERFMNDESFDITGSKEIKMMPFGAGRRICPGYNLALLHLEYFVANLVWNFEWKVPDGGDVDLSEKQEFTVVMKNALQVHLSPRI</sequence>
<organism evidence="14 15">
    <name type="scientific">Phaseolus coccineus</name>
    <name type="common">Scarlet runner bean</name>
    <name type="synonym">Phaseolus multiflorus</name>
    <dbReference type="NCBI Taxonomy" id="3886"/>
    <lineage>
        <taxon>Eukaryota</taxon>
        <taxon>Viridiplantae</taxon>
        <taxon>Streptophyta</taxon>
        <taxon>Embryophyta</taxon>
        <taxon>Tracheophyta</taxon>
        <taxon>Spermatophyta</taxon>
        <taxon>Magnoliopsida</taxon>
        <taxon>eudicotyledons</taxon>
        <taxon>Gunneridae</taxon>
        <taxon>Pentapetalae</taxon>
        <taxon>rosids</taxon>
        <taxon>fabids</taxon>
        <taxon>Fabales</taxon>
        <taxon>Fabaceae</taxon>
        <taxon>Papilionoideae</taxon>
        <taxon>50 kb inversion clade</taxon>
        <taxon>NPAAA clade</taxon>
        <taxon>indigoferoid/millettioid clade</taxon>
        <taxon>Phaseoleae</taxon>
        <taxon>Phaseolus</taxon>
    </lineage>
</organism>
<dbReference type="GO" id="GO:0005506">
    <property type="term" value="F:iron ion binding"/>
    <property type="evidence" value="ECO:0007669"/>
    <property type="project" value="InterPro"/>
</dbReference>
<dbReference type="InterPro" id="IPR001128">
    <property type="entry name" value="Cyt_P450"/>
</dbReference>
<dbReference type="SUPFAM" id="SSF48264">
    <property type="entry name" value="Cytochrome P450"/>
    <property type="match status" value="1"/>
</dbReference>
<dbReference type="PRINTS" id="PR00385">
    <property type="entry name" value="P450"/>
</dbReference>
<dbReference type="InterPro" id="IPR002401">
    <property type="entry name" value="Cyt_P450_E_grp-I"/>
</dbReference>
<dbReference type="GO" id="GO:0016709">
    <property type="term" value="F:oxidoreductase activity, acting on paired donors, with incorporation or reduction of molecular oxygen, NAD(P)H as one donor, and incorporation of one atom of oxygen"/>
    <property type="evidence" value="ECO:0007669"/>
    <property type="project" value="TreeGrafter"/>
</dbReference>
<dbReference type="InterPro" id="IPR017972">
    <property type="entry name" value="Cyt_P450_CS"/>
</dbReference>
<evidence type="ECO:0000256" key="8">
    <source>
        <dbReference type="ARBA" id="ARBA00023002"/>
    </source>
</evidence>
<evidence type="ECO:0000256" key="9">
    <source>
        <dbReference type="ARBA" id="ARBA00023004"/>
    </source>
</evidence>
<evidence type="ECO:0000256" key="2">
    <source>
        <dbReference type="ARBA" id="ARBA00004167"/>
    </source>
</evidence>
<protein>
    <recommendedName>
        <fullName evidence="16">Cytochrome P450</fullName>
    </recommendedName>
</protein>
<keyword evidence="5" id="KW-0812">Transmembrane</keyword>
<dbReference type="PROSITE" id="PS00086">
    <property type="entry name" value="CYTOCHROME_P450"/>
    <property type="match status" value="1"/>
</dbReference>
<gene>
    <name evidence="14" type="ORF">VNO80_10288</name>
</gene>
<dbReference type="Gene3D" id="1.10.630.10">
    <property type="entry name" value="Cytochrome P450"/>
    <property type="match status" value="1"/>
</dbReference>